<reference evidence="1 2" key="1">
    <citation type="journal article" name="Sci. Rep.">
        <title>Genome-scale phylogenetic analyses confirm Olpidium as the closest living zoosporic fungus to the non-flagellated, terrestrial fungi.</title>
        <authorList>
            <person name="Chang Y."/>
            <person name="Rochon D."/>
            <person name="Sekimoto S."/>
            <person name="Wang Y."/>
            <person name="Chovatia M."/>
            <person name="Sandor L."/>
            <person name="Salamov A."/>
            <person name="Grigoriev I.V."/>
            <person name="Stajich J.E."/>
            <person name="Spatafora J.W."/>
        </authorList>
    </citation>
    <scope>NUCLEOTIDE SEQUENCE [LARGE SCALE GENOMIC DNA]</scope>
    <source>
        <strain evidence="1">S191</strain>
    </source>
</reference>
<accession>A0A8H8DJ22</accession>
<evidence type="ECO:0000313" key="2">
    <source>
        <dbReference type="Proteomes" id="UP000673691"/>
    </source>
</evidence>
<sequence length="66" mass="7528">MLTHLKLNLQASAGVVRSPGVCHIPILVHSLSHRCDGSRKLWSPRHVFFRPASFVFLSFFHSFPEK</sequence>
<comment type="caution">
    <text evidence="1">The sequence shown here is derived from an EMBL/GenBank/DDBJ whole genome shotgun (WGS) entry which is preliminary data.</text>
</comment>
<protein>
    <submittedName>
        <fullName evidence="1">Uncharacterized protein</fullName>
    </submittedName>
</protein>
<dbReference type="EMBL" id="JAEFCI010005851">
    <property type="protein sequence ID" value="KAG5460056.1"/>
    <property type="molecule type" value="Genomic_DNA"/>
</dbReference>
<proteinExistence type="predicted"/>
<dbReference type="AlphaFoldDB" id="A0A8H8DJ22"/>
<keyword evidence="2" id="KW-1185">Reference proteome</keyword>
<name>A0A8H8DJ22_9FUNG</name>
<evidence type="ECO:0000313" key="1">
    <source>
        <dbReference type="EMBL" id="KAG5460056.1"/>
    </source>
</evidence>
<dbReference type="Proteomes" id="UP000673691">
    <property type="component" value="Unassembled WGS sequence"/>
</dbReference>
<organism evidence="1 2">
    <name type="scientific">Olpidium bornovanus</name>
    <dbReference type="NCBI Taxonomy" id="278681"/>
    <lineage>
        <taxon>Eukaryota</taxon>
        <taxon>Fungi</taxon>
        <taxon>Fungi incertae sedis</taxon>
        <taxon>Olpidiomycota</taxon>
        <taxon>Olpidiomycotina</taxon>
        <taxon>Olpidiomycetes</taxon>
        <taxon>Olpidiales</taxon>
        <taxon>Olpidiaceae</taxon>
        <taxon>Olpidium</taxon>
    </lineage>
</organism>
<gene>
    <name evidence="1" type="ORF">BJ554DRAFT_7942</name>
</gene>